<dbReference type="GO" id="GO:0004527">
    <property type="term" value="F:exonuclease activity"/>
    <property type="evidence" value="ECO:0007669"/>
    <property type="project" value="UniProtKB-KW"/>
</dbReference>
<sequence length="943" mass="100758">MKLGSGSAARQEPALHSAAACGEDGAAHKRPRSLDDGAPEGWAAEAVVSTPTPIAAPGAGAAAAAAAAALPDAPMFLTRVEEGLDEPWANEGFLGVRLSDLVCGDILWCLATTLNCHIRWLLSTCPDLLRCPSWVLVHHQGPEWLQRAEQYRSDMSKAGLLERCCLHPLNTLENHGRHHSKAFLIEYAAGLRVVISSGNLECSQFATATQALFTQDFPLKDKESPPSSPFQEALARYLAALELPEPHRQRAQPPRLVGVPPPGALLAAAEPLPPRFAAAAGGQLIGQASSLSEYLAKEHACRPDYLASELVPAMSRARIAGVPAEPTALPRLSIVWPTEGEVKQSLTGWYGGSGLSAARHLIDELASRQDAPKLHRWGGAPAGRQRALPHMKALLLHDEEEVAWSCFGSHNLSKAAWGKLLGDRVTLKVLSYELSVLLLPEHERTYQRSRWRDFSCTAGTPPLGSHPGVHKGTPVRYVPWRRGMPQAPTMAAGGSGALVVPLPLPFELAPAPLPAKDRWWWQRQDHIDAELTAKDDAKLGLDCHRLHHSEHGGGQGMRRSLLAGGSWQRDIIAVLQHQAAALRGGPGAPIPRPSAKLVGAARDWKAAAEAAARAAAAEAADAGHCAYCTHRLSPWERWRCQTCGVGPGGEWFACGGCAQWRGFAAARLDPPTPQLDRSHEDSKRRRVAAAAGGGCLAPGYRFTPVVPPGGWLTLQPGEAEGRDDRLQRFLDGYPLLGPPAGVLCRKLEWLAVEAPQAEGQGSSSSSSGGGGGGGGCGGSGGSSSSGSGGSTSSWPVAEDRKAARHEWELERKFGRQCAEKAKIIGLRVGVLCGKWVLYASEEHAPAVWRAIAQLVHDNGLPGVPLAKVSVGALARSMRVICVYTCNFANREEAMAVAQRLAPVLKGVMPGRKECKLSYKPEICTLLGLYGDGARTYEYRAFKR</sequence>
<dbReference type="Pfam" id="PF06087">
    <property type="entry name" value="Tyr-DNA_phospho"/>
    <property type="match status" value="2"/>
</dbReference>
<dbReference type="Pfam" id="PF08939">
    <property type="entry name" value="Bles03"/>
    <property type="match status" value="1"/>
</dbReference>
<feature type="region of interest" description="Disordered" evidence="12">
    <location>
        <begin position="758"/>
        <end position="799"/>
    </location>
</feature>
<keyword evidence="5" id="KW-0378">Hydrolase</keyword>
<feature type="active site" description="Nucleophile" evidence="9">
    <location>
        <position position="179"/>
    </location>
</feature>
<dbReference type="PANTHER" id="PTHR12415:SF0">
    <property type="entry name" value="TYROSYL-DNA PHOSPHODIESTERASE 1"/>
    <property type="match status" value="1"/>
</dbReference>
<accession>A0A2P6VDB1</accession>
<dbReference type="PANTHER" id="PTHR12415">
    <property type="entry name" value="TYROSYL-DNA PHOSPHODIESTERASE 1"/>
    <property type="match status" value="1"/>
</dbReference>
<reference evidence="13 14" key="1">
    <citation type="journal article" date="2018" name="Plant J.">
        <title>Genome sequences of Chlorella sorokiniana UTEX 1602 and Micractinium conductrix SAG 241.80: implications to maltose excretion by a green alga.</title>
        <authorList>
            <person name="Arriola M.B."/>
            <person name="Velmurugan N."/>
            <person name="Zhang Y."/>
            <person name="Plunkett M.H."/>
            <person name="Hondzo H."/>
            <person name="Barney B.M."/>
        </authorList>
    </citation>
    <scope>NUCLEOTIDE SEQUENCE [LARGE SCALE GENOMIC DNA]</scope>
    <source>
        <strain evidence="13 14">SAG 241.80</strain>
    </source>
</reference>
<feature type="region of interest" description="Disordered" evidence="12">
    <location>
        <begin position="1"/>
        <end position="38"/>
    </location>
</feature>
<dbReference type="GO" id="GO:0003690">
    <property type="term" value="F:double-stranded DNA binding"/>
    <property type="evidence" value="ECO:0007669"/>
    <property type="project" value="TreeGrafter"/>
</dbReference>
<dbReference type="Gene3D" id="3.30.760.10">
    <property type="entry name" value="RNA Cap, Translation Initiation Factor Eif4e"/>
    <property type="match status" value="1"/>
</dbReference>
<dbReference type="GO" id="GO:0017005">
    <property type="term" value="F:3'-tyrosyl-DNA phosphodiesterase activity"/>
    <property type="evidence" value="ECO:0007669"/>
    <property type="project" value="TreeGrafter"/>
</dbReference>
<comment type="caution">
    <text evidence="13">The sequence shown here is derived from an EMBL/GenBank/DDBJ whole genome shotgun (WGS) entry which is preliminary data.</text>
</comment>
<dbReference type="GO" id="GO:0003697">
    <property type="term" value="F:single-stranded DNA binding"/>
    <property type="evidence" value="ECO:0007669"/>
    <property type="project" value="TreeGrafter"/>
</dbReference>
<dbReference type="InterPro" id="IPR023398">
    <property type="entry name" value="TIF_eIF4e-like"/>
</dbReference>
<comment type="subcellular location">
    <subcellularLocation>
        <location evidence="1">Nucleus</location>
    </subcellularLocation>
</comment>
<organism evidence="13 14">
    <name type="scientific">Micractinium conductrix</name>
    <dbReference type="NCBI Taxonomy" id="554055"/>
    <lineage>
        <taxon>Eukaryota</taxon>
        <taxon>Viridiplantae</taxon>
        <taxon>Chlorophyta</taxon>
        <taxon>core chlorophytes</taxon>
        <taxon>Trebouxiophyceae</taxon>
        <taxon>Chlorellales</taxon>
        <taxon>Chlorellaceae</taxon>
        <taxon>Chlorella clade</taxon>
        <taxon>Micractinium</taxon>
    </lineage>
</organism>
<feature type="binding site" evidence="10">
    <location>
        <position position="392"/>
    </location>
    <ligand>
        <name>substrate</name>
    </ligand>
</feature>
<keyword evidence="4" id="KW-0227">DNA damage</keyword>
<feature type="active site" description="Proton donor/acceptor" evidence="9">
    <location>
        <position position="390"/>
    </location>
</feature>
<evidence type="ECO:0000313" key="13">
    <source>
        <dbReference type="EMBL" id="PSC72067.1"/>
    </source>
</evidence>
<dbReference type="AlphaFoldDB" id="A0A2P6VDB1"/>
<proteinExistence type="inferred from homology"/>
<evidence type="ECO:0000256" key="4">
    <source>
        <dbReference type="ARBA" id="ARBA00022763"/>
    </source>
</evidence>
<keyword evidence="3" id="KW-0540">Nuclease</keyword>
<evidence type="ECO:0000256" key="8">
    <source>
        <dbReference type="ARBA" id="ARBA00023242"/>
    </source>
</evidence>
<dbReference type="GO" id="GO:0006281">
    <property type="term" value="P:DNA repair"/>
    <property type="evidence" value="ECO:0007669"/>
    <property type="project" value="UniProtKB-KW"/>
</dbReference>
<keyword evidence="14" id="KW-1185">Reference proteome</keyword>
<evidence type="ECO:0000313" key="14">
    <source>
        <dbReference type="Proteomes" id="UP000239649"/>
    </source>
</evidence>
<dbReference type="InterPro" id="IPR010347">
    <property type="entry name" value="Tdp1"/>
</dbReference>
<keyword evidence="6" id="KW-0269">Exonuclease</keyword>
<evidence type="ECO:0000256" key="6">
    <source>
        <dbReference type="ARBA" id="ARBA00022839"/>
    </source>
</evidence>
<keyword evidence="7" id="KW-0234">DNA repair</keyword>
<evidence type="ECO:0000256" key="3">
    <source>
        <dbReference type="ARBA" id="ARBA00022722"/>
    </source>
</evidence>
<dbReference type="STRING" id="554055.A0A2P6VDB1"/>
<protein>
    <submittedName>
        <fullName evidence="13">Tyrosyl-DNA phosphodiesterase 1</fullName>
    </submittedName>
</protein>
<dbReference type="EMBL" id="LHPF02000011">
    <property type="protein sequence ID" value="PSC72067.1"/>
    <property type="molecule type" value="Genomic_DNA"/>
</dbReference>
<gene>
    <name evidence="13" type="ORF">C2E20_4389</name>
</gene>
<evidence type="ECO:0000256" key="9">
    <source>
        <dbReference type="PIRSR" id="PIRSR610347-1"/>
    </source>
</evidence>
<keyword evidence="8" id="KW-0539">Nucleus</keyword>
<evidence type="ECO:0000256" key="7">
    <source>
        <dbReference type="ARBA" id="ARBA00023204"/>
    </source>
</evidence>
<evidence type="ECO:0000256" key="5">
    <source>
        <dbReference type="ARBA" id="ARBA00022801"/>
    </source>
</evidence>
<dbReference type="Gene3D" id="3.30.870.10">
    <property type="entry name" value="Endonuclease Chain A"/>
    <property type="match status" value="2"/>
</dbReference>
<evidence type="ECO:0000256" key="11">
    <source>
        <dbReference type="PIRSR" id="PIRSR610347-3"/>
    </source>
</evidence>
<dbReference type="SUPFAM" id="SSF55418">
    <property type="entry name" value="eIF4e-like"/>
    <property type="match status" value="1"/>
</dbReference>
<feature type="site" description="Interaction with DNA" evidence="11">
    <location>
        <position position="413"/>
    </location>
</feature>
<evidence type="ECO:0000256" key="12">
    <source>
        <dbReference type="SAM" id="MobiDB-lite"/>
    </source>
</evidence>
<dbReference type="InterPro" id="IPR015034">
    <property type="entry name" value="Bles03"/>
</dbReference>
<evidence type="ECO:0000256" key="1">
    <source>
        <dbReference type="ARBA" id="ARBA00004123"/>
    </source>
</evidence>
<evidence type="ECO:0000256" key="10">
    <source>
        <dbReference type="PIRSR" id="PIRSR610347-2"/>
    </source>
</evidence>
<dbReference type="SUPFAM" id="SSF56024">
    <property type="entry name" value="Phospholipase D/nuclease"/>
    <property type="match status" value="2"/>
</dbReference>
<dbReference type="OrthoDB" id="47785at2759"/>
<name>A0A2P6VDB1_9CHLO</name>
<feature type="binding site" evidence="10">
    <location>
        <position position="181"/>
    </location>
    <ligand>
        <name>substrate</name>
    </ligand>
</feature>
<feature type="compositionally biased region" description="Gly residues" evidence="12">
    <location>
        <begin position="767"/>
        <end position="789"/>
    </location>
</feature>
<evidence type="ECO:0000256" key="2">
    <source>
        <dbReference type="ARBA" id="ARBA00010205"/>
    </source>
</evidence>
<dbReference type="GO" id="GO:0005634">
    <property type="term" value="C:nucleus"/>
    <property type="evidence" value="ECO:0007669"/>
    <property type="project" value="UniProtKB-SubCell"/>
</dbReference>
<dbReference type="Proteomes" id="UP000239649">
    <property type="component" value="Unassembled WGS sequence"/>
</dbReference>
<comment type="similarity">
    <text evidence="2">Belongs to the tyrosyl-DNA phosphodiesterase family.</text>
</comment>